<accession>A0ACC1WVH8</accession>
<reference evidence="1 2" key="1">
    <citation type="journal article" date="2023" name="Science">
        <title>Complex scaffold remodeling in plant triterpene biosynthesis.</title>
        <authorList>
            <person name="De La Pena R."/>
            <person name="Hodgson H."/>
            <person name="Liu J.C."/>
            <person name="Stephenson M.J."/>
            <person name="Martin A.C."/>
            <person name="Owen C."/>
            <person name="Harkess A."/>
            <person name="Leebens-Mack J."/>
            <person name="Jimenez L.E."/>
            <person name="Osbourn A."/>
            <person name="Sattely E.S."/>
        </authorList>
    </citation>
    <scope>NUCLEOTIDE SEQUENCE [LARGE SCALE GENOMIC DNA]</scope>
    <source>
        <strain evidence="2">cv. JPN11</strain>
        <tissue evidence="1">Leaf</tissue>
    </source>
</reference>
<evidence type="ECO:0000313" key="2">
    <source>
        <dbReference type="Proteomes" id="UP001164539"/>
    </source>
</evidence>
<proteinExistence type="predicted"/>
<protein>
    <submittedName>
        <fullName evidence="1">Protein NDR1-like</fullName>
    </submittedName>
</protein>
<keyword evidence="2" id="KW-1185">Reference proteome</keyword>
<evidence type="ECO:0000313" key="1">
    <source>
        <dbReference type="EMBL" id="KAJ4703206.1"/>
    </source>
</evidence>
<dbReference type="Proteomes" id="UP001164539">
    <property type="component" value="Chromosome 13"/>
</dbReference>
<name>A0ACC1WVH8_MELAZ</name>
<comment type="caution">
    <text evidence="1">The sequence shown here is derived from an EMBL/GenBank/DDBJ whole genome shotgun (WGS) entry which is preliminary data.</text>
</comment>
<organism evidence="1 2">
    <name type="scientific">Melia azedarach</name>
    <name type="common">Chinaberry tree</name>
    <dbReference type="NCBI Taxonomy" id="155640"/>
    <lineage>
        <taxon>Eukaryota</taxon>
        <taxon>Viridiplantae</taxon>
        <taxon>Streptophyta</taxon>
        <taxon>Embryophyta</taxon>
        <taxon>Tracheophyta</taxon>
        <taxon>Spermatophyta</taxon>
        <taxon>Magnoliopsida</taxon>
        <taxon>eudicotyledons</taxon>
        <taxon>Gunneridae</taxon>
        <taxon>Pentapetalae</taxon>
        <taxon>rosids</taxon>
        <taxon>malvids</taxon>
        <taxon>Sapindales</taxon>
        <taxon>Meliaceae</taxon>
        <taxon>Melia</taxon>
    </lineage>
</organism>
<gene>
    <name evidence="1" type="ORF">OWV82_023137</name>
</gene>
<sequence>MDVMCQKKSIYLWVLEIVGLLGLLALILWLSLRPKSPTVTVVDLSVPPIDNSSSSAADDDDENDGLSYTIEIDNPNRDSTIYFDDILLMFFFGQDTAATDRISAFKLDKVSKNRNRVKADARLWKALRSAISKNSTAPVKVDFSTRYRIKTMGLKSKRHEIKLQGDVQLGKDGKIFGKKKKIKLKHASKKSRVKAFHSHKKMC</sequence>
<dbReference type="EMBL" id="CM051406">
    <property type="protein sequence ID" value="KAJ4703206.1"/>
    <property type="molecule type" value="Genomic_DNA"/>
</dbReference>